<dbReference type="Pfam" id="PF01678">
    <property type="entry name" value="DAP_epimerase"/>
    <property type="match status" value="2"/>
</dbReference>
<comment type="caution">
    <text evidence="10">The sequence shown here is derived from an EMBL/GenBank/DDBJ whole genome shotgun (WGS) entry which is preliminary data.</text>
</comment>
<dbReference type="HAMAP" id="MF_00197">
    <property type="entry name" value="DAP_epimerase"/>
    <property type="match status" value="1"/>
</dbReference>
<evidence type="ECO:0000256" key="2">
    <source>
        <dbReference type="ARBA" id="ARBA00010219"/>
    </source>
</evidence>
<feature type="binding site" evidence="8">
    <location>
        <begin position="217"/>
        <end position="218"/>
    </location>
    <ligand>
        <name>substrate</name>
    </ligand>
</feature>
<keyword evidence="5 8" id="KW-0457">Lysine biosynthesis</keyword>
<dbReference type="NCBIfam" id="TIGR00652">
    <property type="entry name" value="DapF"/>
    <property type="match status" value="1"/>
</dbReference>
<feature type="binding site" evidence="8">
    <location>
        <begin position="207"/>
        <end position="208"/>
    </location>
    <ligand>
        <name>substrate</name>
    </ligand>
</feature>
<feature type="active site" description="Proton acceptor" evidence="8">
    <location>
        <position position="216"/>
    </location>
</feature>
<accession>A0A7Y9I335</accession>
<protein>
    <recommendedName>
        <fullName evidence="3 8">Diaminopimelate epimerase</fullName>
        <shortName evidence="8">DAP epimerase</shortName>
        <ecNumber evidence="3 8">5.1.1.7</ecNumber>
    </recommendedName>
    <alternativeName>
        <fullName evidence="8">PLP-independent amino acid racemase</fullName>
    </alternativeName>
</protein>
<evidence type="ECO:0000256" key="8">
    <source>
        <dbReference type="HAMAP-Rule" id="MF_00197"/>
    </source>
</evidence>
<feature type="active site" evidence="9">
    <location>
        <position position="82"/>
    </location>
</feature>
<comment type="similarity">
    <text evidence="2 8">Belongs to the diaminopimelate epimerase family.</text>
</comment>
<feature type="binding site" evidence="8">
    <location>
        <position position="189"/>
    </location>
    <ligand>
        <name>substrate</name>
    </ligand>
</feature>
<name>A0A7Y9I335_9ACTN</name>
<comment type="pathway">
    <text evidence="1 8">Amino-acid biosynthesis; L-lysine biosynthesis via DAP pathway; DL-2,6-diaminopimelate from LL-2,6-diaminopimelate: step 1/1.</text>
</comment>
<reference evidence="10 11" key="1">
    <citation type="submission" date="2020-07" db="EMBL/GenBank/DDBJ databases">
        <title>Sequencing the genomes of 1000 actinobacteria strains.</title>
        <authorList>
            <person name="Klenk H.-P."/>
        </authorList>
    </citation>
    <scope>NUCLEOTIDE SEQUENCE [LARGE SCALE GENOMIC DNA]</scope>
    <source>
        <strain evidence="10 11">DSM 22083</strain>
    </source>
</reference>
<sequence length="281" mass="29688">MHSLTFTKGHGTRNDFVIVLDREDMHDPSPDEVRAVCDRRAGIGGDGLLRAVKAGRIAEWDGDPDLWFMDYRNADGSVAEMCGNGVRVFARYLADNGLADGPVIPIATRSGVREATLLPDRRVRVDVGTVTVEPGAVKVTAAGLDQAVPATKVDVGNPHAVAFVDDPAVLDLTRPPVWEPAEAFPAGVNCEFVRIVGERHVEMRVFERGVGETLSCGTGTVAVAAAAAEREGVAERPVTYRVDVPGGTVEVELAGGDGVEQAFLTGPAVIVGHGEFTLPEG</sequence>
<evidence type="ECO:0000256" key="7">
    <source>
        <dbReference type="ARBA" id="ARBA00051712"/>
    </source>
</evidence>
<evidence type="ECO:0000256" key="5">
    <source>
        <dbReference type="ARBA" id="ARBA00023154"/>
    </source>
</evidence>
<keyword evidence="6 8" id="KW-0413">Isomerase</keyword>
<feature type="binding site" evidence="8">
    <location>
        <position position="14"/>
    </location>
    <ligand>
        <name>substrate</name>
    </ligand>
</feature>
<feature type="binding site" evidence="8">
    <location>
        <position position="73"/>
    </location>
    <ligand>
        <name>substrate</name>
    </ligand>
</feature>
<dbReference type="GO" id="GO:0009089">
    <property type="term" value="P:lysine biosynthetic process via diaminopimelate"/>
    <property type="evidence" value="ECO:0007669"/>
    <property type="project" value="UniProtKB-UniRule"/>
</dbReference>
<feature type="binding site" evidence="8">
    <location>
        <begin position="83"/>
        <end position="84"/>
    </location>
    <ligand>
        <name>substrate</name>
    </ligand>
</feature>
<proteinExistence type="inferred from homology"/>
<evidence type="ECO:0000313" key="11">
    <source>
        <dbReference type="Proteomes" id="UP000569914"/>
    </source>
</evidence>
<dbReference type="SUPFAM" id="SSF54506">
    <property type="entry name" value="Diaminopimelate epimerase-like"/>
    <property type="match status" value="2"/>
</dbReference>
<comment type="catalytic activity">
    <reaction evidence="7 8">
        <text>(2S,6S)-2,6-diaminopimelate = meso-2,6-diaminopimelate</text>
        <dbReference type="Rhea" id="RHEA:15393"/>
        <dbReference type="ChEBI" id="CHEBI:57609"/>
        <dbReference type="ChEBI" id="CHEBI:57791"/>
        <dbReference type="EC" id="5.1.1.7"/>
    </reaction>
</comment>
<keyword evidence="4 8" id="KW-0028">Amino-acid biosynthesis</keyword>
<dbReference type="InterPro" id="IPR018510">
    <property type="entry name" value="DAP_epimerase_AS"/>
</dbReference>
<organism evidence="10 11">
    <name type="scientific">Microlunatus parietis</name>
    <dbReference type="NCBI Taxonomy" id="682979"/>
    <lineage>
        <taxon>Bacteria</taxon>
        <taxon>Bacillati</taxon>
        <taxon>Actinomycetota</taxon>
        <taxon>Actinomycetes</taxon>
        <taxon>Propionibacteriales</taxon>
        <taxon>Propionibacteriaceae</taxon>
        <taxon>Microlunatus</taxon>
    </lineage>
</organism>
<dbReference type="EC" id="5.1.1.7" evidence="3 8"/>
<dbReference type="EMBL" id="JACCBU010000001">
    <property type="protein sequence ID" value="NYE69326.1"/>
    <property type="molecule type" value="Genomic_DNA"/>
</dbReference>
<evidence type="ECO:0000256" key="3">
    <source>
        <dbReference type="ARBA" id="ARBA00013080"/>
    </source>
</evidence>
<dbReference type="PROSITE" id="PS01326">
    <property type="entry name" value="DAP_EPIMERASE"/>
    <property type="match status" value="1"/>
</dbReference>
<comment type="subunit">
    <text evidence="8">Homodimer.</text>
</comment>
<keyword evidence="8" id="KW-0963">Cytoplasm</keyword>
<dbReference type="GO" id="GO:0005829">
    <property type="term" value="C:cytosol"/>
    <property type="evidence" value="ECO:0007669"/>
    <property type="project" value="TreeGrafter"/>
</dbReference>
<dbReference type="InterPro" id="IPR001653">
    <property type="entry name" value="DAP_epimerase_DapF"/>
</dbReference>
<dbReference type="AlphaFoldDB" id="A0A7Y9I335"/>
<dbReference type="PANTHER" id="PTHR31689:SF0">
    <property type="entry name" value="DIAMINOPIMELATE EPIMERASE"/>
    <property type="match status" value="1"/>
</dbReference>
<evidence type="ECO:0000313" key="10">
    <source>
        <dbReference type="EMBL" id="NYE69326.1"/>
    </source>
</evidence>
<keyword evidence="11" id="KW-1185">Reference proteome</keyword>
<dbReference type="RefSeq" id="WP_312878801.1">
    <property type="nucleotide sequence ID" value="NZ_JACCBU010000001.1"/>
</dbReference>
<dbReference type="Gene3D" id="3.10.310.10">
    <property type="entry name" value="Diaminopimelate Epimerase, Chain A, domain 1"/>
    <property type="match status" value="2"/>
</dbReference>
<evidence type="ECO:0000256" key="4">
    <source>
        <dbReference type="ARBA" id="ARBA00022605"/>
    </source>
</evidence>
<dbReference type="Proteomes" id="UP000569914">
    <property type="component" value="Unassembled WGS sequence"/>
</dbReference>
<dbReference type="UniPathway" id="UPA00034">
    <property type="reaction ID" value="UER00025"/>
</dbReference>
<evidence type="ECO:0000256" key="6">
    <source>
        <dbReference type="ARBA" id="ARBA00023235"/>
    </source>
</evidence>
<feature type="site" description="Could be important to modulate the pK values of the two catalytic cysteine residues" evidence="8">
    <location>
        <position position="159"/>
    </location>
</feature>
<dbReference type="GO" id="GO:0008837">
    <property type="term" value="F:diaminopimelate epimerase activity"/>
    <property type="evidence" value="ECO:0007669"/>
    <property type="project" value="UniProtKB-UniRule"/>
</dbReference>
<comment type="subcellular location">
    <subcellularLocation>
        <location evidence="8">Cytoplasm</location>
    </subcellularLocation>
</comment>
<evidence type="ECO:0000256" key="9">
    <source>
        <dbReference type="PROSITE-ProRule" id="PRU10125"/>
    </source>
</evidence>
<feature type="active site" description="Proton donor" evidence="8">
    <location>
        <position position="82"/>
    </location>
</feature>
<dbReference type="PANTHER" id="PTHR31689">
    <property type="entry name" value="DIAMINOPIMELATE EPIMERASE, CHLOROPLASTIC"/>
    <property type="match status" value="1"/>
</dbReference>
<gene>
    <name evidence="8" type="primary">dapF</name>
    <name evidence="10" type="ORF">BKA15_000655</name>
</gene>
<feature type="site" description="Could be important to modulate the pK values of the two catalytic cysteine residues" evidence="8">
    <location>
        <position position="207"/>
    </location>
</feature>
<evidence type="ECO:0000256" key="1">
    <source>
        <dbReference type="ARBA" id="ARBA00005196"/>
    </source>
</evidence>
<comment type="function">
    <text evidence="8">Catalyzes the stereoinversion of LL-2,6-diaminopimelate (L,L-DAP) to meso-diaminopimelate (meso-DAP), a precursor of L-lysine and an essential component of the bacterial peptidoglycan.</text>
</comment>
<comment type="caution">
    <text evidence="8">Lacks conserved residue(s) required for the propagation of feature annotation.</text>
</comment>
<feature type="binding site" evidence="8">
    <location>
        <position position="157"/>
    </location>
    <ligand>
        <name>substrate</name>
    </ligand>
</feature>